<keyword evidence="3 4" id="KW-0687">Ribonucleoprotein</keyword>
<dbReference type="AlphaFoldDB" id="A0A0G1Q5B2"/>
<keyword evidence="2 4" id="KW-0689">Ribosomal protein</keyword>
<name>A0A0G1Q5B2_9BACT</name>
<comment type="similarity">
    <text evidence="1 4 5">Belongs to the bacterial ribosomal protein bL35 family.</text>
</comment>
<organism evidence="6 7">
    <name type="scientific">Candidatus Woesebacteria bacterium GW2011_GWE1_45_18</name>
    <dbReference type="NCBI Taxonomy" id="1618598"/>
    <lineage>
        <taxon>Bacteria</taxon>
        <taxon>Candidatus Woeseibacteriota</taxon>
    </lineage>
</organism>
<dbReference type="GO" id="GO:0003735">
    <property type="term" value="F:structural constituent of ribosome"/>
    <property type="evidence" value="ECO:0007669"/>
    <property type="project" value="InterPro"/>
</dbReference>
<protein>
    <recommendedName>
        <fullName evidence="4">Large ribosomal subunit protein bL35</fullName>
    </recommendedName>
</protein>
<dbReference type="GO" id="GO:0006412">
    <property type="term" value="P:translation"/>
    <property type="evidence" value="ECO:0007669"/>
    <property type="project" value="UniProtKB-UniRule"/>
</dbReference>
<dbReference type="Pfam" id="PF01632">
    <property type="entry name" value="Ribosomal_L35p"/>
    <property type="match status" value="1"/>
</dbReference>
<dbReference type="Proteomes" id="UP000034086">
    <property type="component" value="Unassembled WGS sequence"/>
</dbReference>
<reference evidence="6 7" key="1">
    <citation type="journal article" date="2015" name="Nature">
        <title>rRNA introns, odd ribosomes, and small enigmatic genomes across a large radiation of phyla.</title>
        <authorList>
            <person name="Brown C.T."/>
            <person name="Hug L.A."/>
            <person name="Thomas B.C."/>
            <person name="Sharon I."/>
            <person name="Castelle C.J."/>
            <person name="Singh A."/>
            <person name="Wilkins M.J."/>
            <person name="Williams K.H."/>
            <person name="Banfield J.F."/>
        </authorList>
    </citation>
    <scope>NUCLEOTIDE SEQUENCE [LARGE SCALE GENOMIC DNA]</scope>
</reference>
<evidence type="ECO:0000313" key="6">
    <source>
        <dbReference type="EMBL" id="KKU03835.1"/>
    </source>
</evidence>
<accession>A0A0G1Q5B2</accession>
<evidence type="ECO:0000256" key="3">
    <source>
        <dbReference type="ARBA" id="ARBA00023274"/>
    </source>
</evidence>
<sequence length="68" mass="8270">MPKQKSRKSVLRRFRITKRGKVLRRQAFRRHLKASKSKKRLKNLKKIIELKGHFAKRIRKLVGKKYES</sequence>
<dbReference type="PRINTS" id="PR00064">
    <property type="entry name" value="RIBOSOMALL35"/>
</dbReference>
<dbReference type="Gene3D" id="4.10.410.60">
    <property type="match status" value="1"/>
</dbReference>
<dbReference type="InterPro" id="IPR021137">
    <property type="entry name" value="Ribosomal_bL35-like"/>
</dbReference>
<comment type="caution">
    <text evidence="6">The sequence shown here is derived from an EMBL/GenBank/DDBJ whole genome shotgun (WGS) entry which is preliminary data.</text>
</comment>
<dbReference type="HAMAP" id="MF_00514">
    <property type="entry name" value="Ribosomal_bL35"/>
    <property type="match status" value="1"/>
</dbReference>
<dbReference type="InterPro" id="IPR018265">
    <property type="entry name" value="Ribosomal_bL35_CS"/>
</dbReference>
<gene>
    <name evidence="4" type="primary">rpmI</name>
    <name evidence="6" type="ORF">UX03_C0009G0007</name>
</gene>
<evidence type="ECO:0000313" key="7">
    <source>
        <dbReference type="Proteomes" id="UP000034086"/>
    </source>
</evidence>
<proteinExistence type="inferred from homology"/>
<dbReference type="PROSITE" id="PS00936">
    <property type="entry name" value="RIBOSOMAL_L35"/>
    <property type="match status" value="1"/>
</dbReference>
<dbReference type="EMBL" id="LCKQ01000009">
    <property type="protein sequence ID" value="KKU03835.1"/>
    <property type="molecule type" value="Genomic_DNA"/>
</dbReference>
<dbReference type="InterPro" id="IPR001706">
    <property type="entry name" value="Ribosomal_bL35"/>
</dbReference>
<dbReference type="SUPFAM" id="SSF143034">
    <property type="entry name" value="L35p-like"/>
    <property type="match status" value="1"/>
</dbReference>
<evidence type="ECO:0000256" key="4">
    <source>
        <dbReference type="HAMAP-Rule" id="MF_00514"/>
    </source>
</evidence>
<dbReference type="GO" id="GO:0005840">
    <property type="term" value="C:ribosome"/>
    <property type="evidence" value="ECO:0007669"/>
    <property type="project" value="UniProtKB-KW"/>
</dbReference>
<evidence type="ECO:0000256" key="1">
    <source>
        <dbReference type="ARBA" id="ARBA00006598"/>
    </source>
</evidence>
<evidence type="ECO:0000256" key="2">
    <source>
        <dbReference type="ARBA" id="ARBA00022980"/>
    </source>
</evidence>
<dbReference type="GO" id="GO:1990904">
    <property type="term" value="C:ribonucleoprotein complex"/>
    <property type="evidence" value="ECO:0007669"/>
    <property type="project" value="UniProtKB-KW"/>
</dbReference>
<evidence type="ECO:0000256" key="5">
    <source>
        <dbReference type="RuleBase" id="RU000568"/>
    </source>
</evidence>
<dbReference type="InterPro" id="IPR037229">
    <property type="entry name" value="Ribosomal_bL35_sf"/>
</dbReference>